<dbReference type="Gene3D" id="2.120.10.30">
    <property type="entry name" value="TolB, C-terminal domain"/>
    <property type="match status" value="1"/>
</dbReference>
<sequence length="344" mass="36916">MHQGVYASNEKLRGATKLFEGKIQGSESVAVAKDGSLYMLDKFGYVWRAPANAAGGYDLEKEPLAHLGSGRPLGFHFDANGNLIVCNAGSGLVMLEKESGKVVLLTARVSADDPVAPGSSIDYINDVAVASNGIVYFTDSVRGITPAKNPGGFWDTMAAYTLSLFNGRASGRLLSYNPATRKTHVVSEGLWFANGVTLSKDESFVAVVETNVQRVHSVWLSGPKAGQREVLVDKLPGFPDGITTSSSGSFWVGLVVPKMPIVAWLESRYVRWLAAWLPEHIKPPIPQWGAIVEISPEGEALRALYDSDGSHVSAVSAITESRGRLFFGNLAGEYVSFLPTPGKE</sequence>
<organism evidence="5 6">
    <name type="scientific">Coccomyxa subellipsoidea (strain C-169)</name>
    <name type="common">Green microalga</name>
    <dbReference type="NCBI Taxonomy" id="574566"/>
    <lineage>
        <taxon>Eukaryota</taxon>
        <taxon>Viridiplantae</taxon>
        <taxon>Chlorophyta</taxon>
        <taxon>core chlorophytes</taxon>
        <taxon>Trebouxiophyceae</taxon>
        <taxon>Trebouxiophyceae incertae sedis</taxon>
        <taxon>Coccomyxaceae</taxon>
        <taxon>Coccomyxa</taxon>
        <taxon>Coccomyxa subellipsoidea</taxon>
    </lineage>
</organism>
<comment type="similarity">
    <text evidence="1">Belongs to the strictosidine synthase family.</text>
</comment>
<keyword evidence="3" id="KW-0325">Glycoprotein</keyword>
<evidence type="ECO:0000313" key="5">
    <source>
        <dbReference type="EMBL" id="EIE20489.1"/>
    </source>
</evidence>
<dbReference type="AlphaFoldDB" id="I0YQ20"/>
<keyword evidence="6" id="KW-1185">Reference proteome</keyword>
<dbReference type="STRING" id="574566.I0YQ20"/>
<dbReference type="InterPro" id="IPR018119">
    <property type="entry name" value="Strictosidine_synth_cons-reg"/>
</dbReference>
<evidence type="ECO:0000256" key="2">
    <source>
        <dbReference type="ARBA" id="ARBA00022553"/>
    </source>
</evidence>
<gene>
    <name evidence="5" type="ORF">COCSUDRAFT_37777</name>
</gene>
<dbReference type="GeneID" id="17038465"/>
<dbReference type="SUPFAM" id="SSF63829">
    <property type="entry name" value="Calcium-dependent phosphotriesterase"/>
    <property type="match status" value="1"/>
</dbReference>
<proteinExistence type="inferred from homology"/>
<dbReference type="EMBL" id="AGSI01000015">
    <property type="protein sequence ID" value="EIE20489.1"/>
    <property type="molecule type" value="Genomic_DNA"/>
</dbReference>
<keyword evidence="2" id="KW-0597">Phosphoprotein</keyword>
<feature type="domain" description="Strictosidine synthase conserved region" evidence="4">
    <location>
        <begin position="125"/>
        <end position="222"/>
    </location>
</feature>
<comment type="caution">
    <text evidence="5">The sequence shown here is derived from an EMBL/GenBank/DDBJ whole genome shotgun (WGS) entry which is preliminary data.</text>
</comment>
<protein>
    <submittedName>
        <fullName evidence="5">Strictosidine synthase</fullName>
    </submittedName>
</protein>
<dbReference type="eggNOG" id="KOG1520">
    <property type="taxonomic scope" value="Eukaryota"/>
</dbReference>
<dbReference type="Pfam" id="PF20067">
    <property type="entry name" value="SSL_N"/>
    <property type="match status" value="1"/>
</dbReference>
<dbReference type="Proteomes" id="UP000007264">
    <property type="component" value="Unassembled WGS sequence"/>
</dbReference>
<dbReference type="PANTHER" id="PTHR10426:SF88">
    <property type="entry name" value="ADIPOCYTE PLASMA MEMBRANE-ASSOCIATED PROTEIN HEMOMUCIN-RELATED"/>
    <property type="match status" value="1"/>
</dbReference>
<evidence type="ECO:0000313" key="6">
    <source>
        <dbReference type="Proteomes" id="UP000007264"/>
    </source>
</evidence>
<evidence type="ECO:0000256" key="3">
    <source>
        <dbReference type="ARBA" id="ARBA00023180"/>
    </source>
</evidence>
<dbReference type="PANTHER" id="PTHR10426">
    <property type="entry name" value="STRICTOSIDINE SYNTHASE-RELATED"/>
    <property type="match status" value="1"/>
</dbReference>
<dbReference type="KEGG" id="csl:COCSUDRAFT_37777"/>
<dbReference type="GO" id="GO:0016787">
    <property type="term" value="F:hydrolase activity"/>
    <property type="evidence" value="ECO:0007669"/>
    <property type="project" value="TreeGrafter"/>
</dbReference>
<name>I0YQ20_COCSC</name>
<dbReference type="Pfam" id="PF03088">
    <property type="entry name" value="Str_synth"/>
    <property type="match status" value="1"/>
</dbReference>
<evidence type="ECO:0000256" key="1">
    <source>
        <dbReference type="ARBA" id="ARBA00009191"/>
    </source>
</evidence>
<dbReference type="GO" id="GO:0012505">
    <property type="term" value="C:endomembrane system"/>
    <property type="evidence" value="ECO:0007669"/>
    <property type="project" value="TreeGrafter"/>
</dbReference>
<dbReference type="OrthoDB" id="5307922at2759"/>
<dbReference type="InterPro" id="IPR011042">
    <property type="entry name" value="6-blade_b-propeller_TolB-like"/>
</dbReference>
<reference evidence="5 6" key="1">
    <citation type="journal article" date="2012" name="Genome Biol.">
        <title>The genome of the polar eukaryotic microalga coccomyxa subellipsoidea reveals traits of cold adaptation.</title>
        <authorList>
            <person name="Blanc G."/>
            <person name="Agarkova I."/>
            <person name="Grimwood J."/>
            <person name="Kuo A."/>
            <person name="Brueggeman A."/>
            <person name="Dunigan D."/>
            <person name="Gurnon J."/>
            <person name="Ladunga I."/>
            <person name="Lindquist E."/>
            <person name="Lucas S."/>
            <person name="Pangilinan J."/>
            <person name="Proschold T."/>
            <person name="Salamov A."/>
            <person name="Schmutz J."/>
            <person name="Weeks D."/>
            <person name="Yamada T."/>
            <person name="Claverie J.M."/>
            <person name="Grigoriev I."/>
            <person name="Van Etten J."/>
            <person name="Lomsadze A."/>
            <person name="Borodovsky M."/>
        </authorList>
    </citation>
    <scope>NUCLEOTIDE SEQUENCE [LARGE SCALE GENOMIC DNA]</scope>
    <source>
        <strain evidence="5 6">C-169</strain>
    </source>
</reference>
<dbReference type="RefSeq" id="XP_005645033.1">
    <property type="nucleotide sequence ID" value="XM_005644976.1"/>
</dbReference>
<evidence type="ECO:0000259" key="4">
    <source>
        <dbReference type="Pfam" id="PF03088"/>
    </source>
</evidence>
<accession>I0YQ20</accession>